<protein>
    <recommendedName>
        <fullName evidence="4">Integral membrane protein</fullName>
    </recommendedName>
</protein>
<feature type="transmembrane region" description="Helical" evidence="1">
    <location>
        <begin position="88"/>
        <end position="107"/>
    </location>
</feature>
<dbReference type="Proteomes" id="UP001501594">
    <property type="component" value="Unassembled WGS sequence"/>
</dbReference>
<dbReference type="RefSeq" id="WP_344793352.1">
    <property type="nucleotide sequence ID" value="NZ_BAABAU010000001.1"/>
</dbReference>
<accession>A0ABP8DXR1</accession>
<evidence type="ECO:0000313" key="3">
    <source>
        <dbReference type="Proteomes" id="UP001501594"/>
    </source>
</evidence>
<keyword evidence="1" id="KW-0812">Transmembrane</keyword>
<evidence type="ECO:0008006" key="4">
    <source>
        <dbReference type="Google" id="ProtNLM"/>
    </source>
</evidence>
<keyword evidence="1" id="KW-1133">Transmembrane helix</keyword>
<keyword evidence="1" id="KW-0472">Membrane</keyword>
<organism evidence="2 3">
    <name type="scientific">Frondihabitans peucedani</name>
    <dbReference type="NCBI Taxonomy" id="598626"/>
    <lineage>
        <taxon>Bacteria</taxon>
        <taxon>Bacillati</taxon>
        <taxon>Actinomycetota</taxon>
        <taxon>Actinomycetes</taxon>
        <taxon>Micrococcales</taxon>
        <taxon>Microbacteriaceae</taxon>
        <taxon>Frondihabitans</taxon>
    </lineage>
</organism>
<dbReference type="EMBL" id="BAABAU010000001">
    <property type="protein sequence ID" value="GAA4264773.1"/>
    <property type="molecule type" value="Genomic_DNA"/>
</dbReference>
<gene>
    <name evidence="2" type="ORF">GCM10022256_03850</name>
</gene>
<feature type="transmembrane region" description="Helical" evidence="1">
    <location>
        <begin position="53"/>
        <end position="76"/>
    </location>
</feature>
<feature type="transmembrane region" description="Helical" evidence="1">
    <location>
        <begin position="27"/>
        <end position="47"/>
    </location>
</feature>
<evidence type="ECO:0000313" key="2">
    <source>
        <dbReference type="EMBL" id="GAA4264773.1"/>
    </source>
</evidence>
<evidence type="ECO:0000256" key="1">
    <source>
        <dbReference type="SAM" id="Phobius"/>
    </source>
</evidence>
<reference evidence="3" key="1">
    <citation type="journal article" date="2019" name="Int. J. Syst. Evol. Microbiol.">
        <title>The Global Catalogue of Microorganisms (GCM) 10K type strain sequencing project: providing services to taxonomists for standard genome sequencing and annotation.</title>
        <authorList>
            <consortium name="The Broad Institute Genomics Platform"/>
            <consortium name="The Broad Institute Genome Sequencing Center for Infectious Disease"/>
            <person name="Wu L."/>
            <person name="Ma J."/>
        </authorList>
    </citation>
    <scope>NUCLEOTIDE SEQUENCE [LARGE SCALE GENOMIC DNA]</scope>
    <source>
        <strain evidence="3">JCM 17442</strain>
    </source>
</reference>
<keyword evidence="3" id="KW-1185">Reference proteome</keyword>
<proteinExistence type="predicted"/>
<comment type="caution">
    <text evidence="2">The sequence shown here is derived from an EMBL/GenBank/DDBJ whole genome shotgun (WGS) entry which is preliminary data.</text>
</comment>
<name>A0ABP8DXR1_9MICO</name>
<sequence length="152" mass="15865">MAEQDPRAPSDLVSFEPRVDDTRAFTIGLWTSEILLFSGLVAGLTLFRDAGDGVRVGTACAGMGLFVAVTAIVLRGRLQLRPGVGRRIAAVLALVALAAWTVAVILVSSVSASASPSPAVARTIGLDTVGLVVQTAALVAAYRARMFRWLAD</sequence>
<feature type="transmembrane region" description="Helical" evidence="1">
    <location>
        <begin position="119"/>
        <end position="142"/>
    </location>
</feature>